<organism evidence="2 3">
    <name type="scientific">Listeria fleischmannii FSL S10-1203</name>
    <dbReference type="NCBI Taxonomy" id="1265822"/>
    <lineage>
        <taxon>Bacteria</taxon>
        <taxon>Bacillati</taxon>
        <taxon>Bacillota</taxon>
        <taxon>Bacilli</taxon>
        <taxon>Bacillales</taxon>
        <taxon>Listeriaceae</taxon>
        <taxon>Listeria</taxon>
    </lineage>
</organism>
<dbReference type="PANTHER" id="PTHR30627:SF26">
    <property type="entry name" value="PENICILLIN-BINDING PROTEIN 2B"/>
    <property type="match status" value="1"/>
</dbReference>
<dbReference type="InterPro" id="IPR001460">
    <property type="entry name" value="PCN-bd_Tpept"/>
</dbReference>
<evidence type="ECO:0000313" key="3">
    <source>
        <dbReference type="Proteomes" id="UP000019241"/>
    </source>
</evidence>
<dbReference type="InterPro" id="IPR050515">
    <property type="entry name" value="Beta-lactam/transpept"/>
</dbReference>
<dbReference type="EMBL" id="AODM01000014">
    <property type="protein sequence ID" value="EUJ60393.1"/>
    <property type="molecule type" value="Genomic_DNA"/>
</dbReference>
<dbReference type="PANTHER" id="PTHR30627">
    <property type="entry name" value="PEPTIDOGLYCAN D,D-TRANSPEPTIDASE"/>
    <property type="match status" value="1"/>
</dbReference>
<dbReference type="Gene3D" id="3.30.450.330">
    <property type="match status" value="1"/>
</dbReference>
<dbReference type="AlphaFoldDB" id="W7E0S5"/>
<protein>
    <submittedName>
        <fullName evidence="2">Penicillin-binding protein</fullName>
    </submittedName>
</protein>
<sequence length="141" mass="15466">MQKQRKKTRNELKEVVSGEHGTGKLYAIPGYSVAGKTGTSQIADPKTGKYMTGSNNYIFSFMGMAPADDPELIMYVTMQQPQLEGSETGGAAVSEVFNPVMKNSLQYMNIKPAEEEKMAKVAVPNYSGKSVQDAKKSNFRK</sequence>
<dbReference type="InterPro" id="IPR012338">
    <property type="entry name" value="Beta-lactam/transpept-like"/>
</dbReference>
<dbReference type="GO" id="GO:0071555">
    <property type="term" value="P:cell wall organization"/>
    <property type="evidence" value="ECO:0007669"/>
    <property type="project" value="TreeGrafter"/>
</dbReference>
<dbReference type="PATRIC" id="fig|1265822.4.peg.1101"/>
<reference evidence="2 3" key="1">
    <citation type="submission" date="2012-12" db="EMBL/GenBank/DDBJ databases">
        <title>Novel taxa of Listeriaceae from agricultural environments in the United States.</title>
        <authorList>
            <person name="den Bakker H.C."/>
            <person name="Allred A."/>
            <person name="Warchocki S."/>
            <person name="Wright E.M."/>
            <person name="Burrell A."/>
            <person name="Nightingale K.K."/>
            <person name="Kephart D."/>
            <person name="Wiedmann M."/>
        </authorList>
    </citation>
    <scope>NUCLEOTIDE SEQUENCE [LARGE SCALE GENOMIC DNA]</scope>
    <source>
        <strain evidence="2 3">FSL S10-1203</strain>
    </source>
</reference>
<name>W7E0S5_9LIST</name>
<feature type="domain" description="Penicillin-binding protein transpeptidase" evidence="1">
    <location>
        <begin position="5"/>
        <end position="102"/>
    </location>
</feature>
<proteinExistence type="predicted"/>
<dbReference type="Proteomes" id="UP000019241">
    <property type="component" value="Unassembled WGS sequence"/>
</dbReference>
<dbReference type="GO" id="GO:0008658">
    <property type="term" value="F:penicillin binding"/>
    <property type="evidence" value="ECO:0007669"/>
    <property type="project" value="InterPro"/>
</dbReference>
<comment type="caution">
    <text evidence="2">The sequence shown here is derived from an EMBL/GenBank/DDBJ whole genome shotgun (WGS) entry which is preliminary data.</text>
</comment>
<evidence type="ECO:0000259" key="1">
    <source>
        <dbReference type="Pfam" id="PF00905"/>
    </source>
</evidence>
<gene>
    <name evidence="2" type="ORF">MCOL2_05408</name>
</gene>
<dbReference type="SUPFAM" id="SSF56601">
    <property type="entry name" value="beta-lactamase/transpeptidase-like"/>
    <property type="match status" value="1"/>
</dbReference>
<dbReference type="GO" id="GO:0005886">
    <property type="term" value="C:plasma membrane"/>
    <property type="evidence" value="ECO:0007669"/>
    <property type="project" value="TreeGrafter"/>
</dbReference>
<evidence type="ECO:0000313" key="2">
    <source>
        <dbReference type="EMBL" id="EUJ60393.1"/>
    </source>
</evidence>
<dbReference type="Pfam" id="PF00905">
    <property type="entry name" value="Transpeptidase"/>
    <property type="match status" value="1"/>
</dbReference>
<accession>W7E0S5</accession>